<dbReference type="InterPro" id="IPR029479">
    <property type="entry name" value="Nitroreductase"/>
</dbReference>
<keyword evidence="5" id="KW-0560">Oxidoreductase</keyword>
<feature type="domain" description="Nitroreductase" evidence="6">
    <location>
        <begin position="28"/>
        <end position="98"/>
    </location>
</feature>
<dbReference type="InterPro" id="IPR000415">
    <property type="entry name" value="Nitroreductase-like"/>
</dbReference>
<dbReference type="AlphaFoldDB" id="A0A2S4JPT3"/>
<proteinExistence type="inferred from homology"/>
<name>A0A2S4JPT3_9SPIO</name>
<keyword evidence="3" id="KW-0285">Flavoprotein</keyword>
<dbReference type="SUPFAM" id="SSF55469">
    <property type="entry name" value="FMN-dependent nitroreductase-like"/>
    <property type="match status" value="1"/>
</dbReference>
<dbReference type="EMBL" id="LPWH01000066">
    <property type="protein sequence ID" value="POR01490.1"/>
    <property type="molecule type" value="Genomic_DNA"/>
</dbReference>
<protein>
    <recommendedName>
        <fullName evidence="6">Nitroreductase domain-containing protein</fullName>
    </recommendedName>
</protein>
<accession>A0A2S4JPT3</accession>
<dbReference type="Proteomes" id="UP000237350">
    <property type="component" value="Unassembled WGS sequence"/>
</dbReference>
<evidence type="ECO:0000256" key="5">
    <source>
        <dbReference type="ARBA" id="ARBA00023002"/>
    </source>
</evidence>
<comment type="caution">
    <text evidence="7">The sequence shown here is derived from an EMBL/GenBank/DDBJ whole genome shotgun (WGS) entry which is preliminary data.</text>
</comment>
<reference evidence="8" key="1">
    <citation type="submission" date="2015-12" db="EMBL/GenBank/DDBJ databases">
        <authorList>
            <person name="Lodha T.D."/>
            <person name="Chintalapati S."/>
            <person name="Chintalapati V.R."/>
            <person name="Sravanthi T."/>
        </authorList>
    </citation>
    <scope>NUCLEOTIDE SEQUENCE [LARGE SCALE GENOMIC DNA]</scope>
    <source>
        <strain evidence="8">JC133</strain>
    </source>
</reference>
<evidence type="ECO:0000313" key="8">
    <source>
        <dbReference type="Proteomes" id="UP000237350"/>
    </source>
</evidence>
<dbReference type="PANTHER" id="PTHR43673:SF2">
    <property type="entry name" value="NITROREDUCTASE"/>
    <property type="match status" value="1"/>
</dbReference>
<evidence type="ECO:0000256" key="2">
    <source>
        <dbReference type="ARBA" id="ARBA00007118"/>
    </source>
</evidence>
<gene>
    <name evidence="7" type="ORF">AU468_07970</name>
</gene>
<dbReference type="PANTHER" id="PTHR43673">
    <property type="entry name" value="NAD(P)H NITROREDUCTASE YDGI-RELATED"/>
    <property type="match status" value="1"/>
</dbReference>
<evidence type="ECO:0000256" key="1">
    <source>
        <dbReference type="ARBA" id="ARBA00001917"/>
    </source>
</evidence>
<dbReference type="OrthoDB" id="9812105at2"/>
<evidence type="ECO:0000313" key="7">
    <source>
        <dbReference type="EMBL" id="POR01490.1"/>
    </source>
</evidence>
<comment type="similarity">
    <text evidence="2">Belongs to the nitroreductase family.</text>
</comment>
<evidence type="ECO:0000256" key="4">
    <source>
        <dbReference type="ARBA" id="ARBA00022643"/>
    </source>
</evidence>
<dbReference type="GO" id="GO:0016491">
    <property type="term" value="F:oxidoreductase activity"/>
    <property type="evidence" value="ECO:0007669"/>
    <property type="project" value="UniProtKB-KW"/>
</dbReference>
<dbReference type="RefSeq" id="WP_103680254.1">
    <property type="nucleotide sequence ID" value="NZ_LPWH01000066.1"/>
</dbReference>
<dbReference type="Gene3D" id="3.40.109.10">
    <property type="entry name" value="NADH Oxidase"/>
    <property type="match status" value="1"/>
</dbReference>
<evidence type="ECO:0000256" key="3">
    <source>
        <dbReference type="ARBA" id="ARBA00022630"/>
    </source>
</evidence>
<organism evidence="7 8">
    <name type="scientific">Alkalispirochaeta sphaeroplastigenens</name>
    <dbReference type="NCBI Taxonomy" id="1187066"/>
    <lineage>
        <taxon>Bacteria</taxon>
        <taxon>Pseudomonadati</taxon>
        <taxon>Spirochaetota</taxon>
        <taxon>Spirochaetia</taxon>
        <taxon>Spirochaetales</taxon>
        <taxon>Spirochaetaceae</taxon>
        <taxon>Alkalispirochaeta</taxon>
    </lineage>
</organism>
<evidence type="ECO:0000259" key="6">
    <source>
        <dbReference type="Pfam" id="PF00881"/>
    </source>
</evidence>
<dbReference type="Pfam" id="PF00881">
    <property type="entry name" value="Nitroreductase"/>
    <property type="match status" value="1"/>
</dbReference>
<dbReference type="CDD" id="cd02151">
    <property type="entry name" value="nitroreductase"/>
    <property type="match status" value="1"/>
</dbReference>
<keyword evidence="4" id="KW-0288">FMN</keyword>
<keyword evidence="8" id="KW-1185">Reference proteome</keyword>
<sequence length="201" mass="22334">MIDARAATGKTPGSSPWYVFDMDYLHWLRTRRTIRKYQETPLSESHQALLEEAALRAPSSRSLRPWEFIAVTDPPTLRSLSRVKAHGAAFLAKAPYAMVFLADPGVCDVWIEDCAIAAWTVQSAAENLGLGACWIQLRERKDTRGRSSRDAAAEILKIPDGYQVLAIIAAGHPAESLPPHPETSLQRSKMHLNRFGTRKNG</sequence>
<comment type="cofactor">
    <cofactor evidence="1">
        <name>FMN</name>
        <dbReference type="ChEBI" id="CHEBI:58210"/>
    </cofactor>
</comment>